<name>A0A8C7H5U1_ONCKI</name>
<keyword evidence="13" id="KW-0418">Kinase</keyword>
<evidence type="ECO:0000256" key="3">
    <source>
        <dbReference type="ARBA" id="ARBA00011902"/>
    </source>
</evidence>
<feature type="binding site" evidence="24">
    <location>
        <begin position="634"/>
        <end position="642"/>
    </location>
    <ligand>
        <name>ATP</name>
        <dbReference type="ChEBI" id="CHEBI:30616"/>
    </ligand>
</feature>
<dbReference type="Pfam" id="PF07714">
    <property type="entry name" value="PK_Tyr_Ser-Thr"/>
    <property type="match status" value="1"/>
</dbReference>
<feature type="active site" description="Proton acceptor" evidence="23">
    <location>
        <position position="753"/>
    </location>
</feature>
<feature type="domain" description="Protein kinase" evidence="28">
    <location>
        <begin position="628"/>
        <end position="889"/>
    </location>
</feature>
<dbReference type="InterPro" id="IPR013761">
    <property type="entry name" value="SAM/pointed_sf"/>
</dbReference>
<dbReference type="PRINTS" id="PR00109">
    <property type="entry name" value="TYRKINASE"/>
</dbReference>
<dbReference type="Pfam" id="PF01404">
    <property type="entry name" value="Ephrin_lbd"/>
    <property type="match status" value="1"/>
</dbReference>
<feature type="disulfide bond" evidence="25">
    <location>
        <begin position="81"/>
        <end position="199"/>
    </location>
</feature>
<dbReference type="Gene3D" id="2.60.40.10">
    <property type="entry name" value="Immunoglobulins"/>
    <property type="match status" value="2"/>
</dbReference>
<dbReference type="PROSITE" id="PS00791">
    <property type="entry name" value="RECEPTOR_TYR_KIN_V_2"/>
    <property type="match status" value="1"/>
</dbReference>
<protein>
    <recommendedName>
        <fullName evidence="3">receptor protein-tyrosine kinase</fullName>
        <ecNumber evidence="3">2.7.10.1</ecNumber>
    </recommendedName>
</protein>
<keyword evidence="33" id="KW-1185">Reference proteome</keyword>
<keyword evidence="4" id="KW-0217">Developmental protein</keyword>
<dbReference type="FunFam" id="1.10.150.50:FF:000001">
    <property type="entry name" value="Ephrin type-A receptor 5"/>
    <property type="match status" value="1"/>
</dbReference>
<dbReference type="SUPFAM" id="SSF49265">
    <property type="entry name" value="Fibronectin type III"/>
    <property type="match status" value="1"/>
</dbReference>
<dbReference type="PROSITE" id="PS00790">
    <property type="entry name" value="RECEPTOR_TYR_KIN_V_1"/>
    <property type="match status" value="1"/>
</dbReference>
<dbReference type="CDD" id="cd00063">
    <property type="entry name" value="FN3"/>
    <property type="match status" value="2"/>
</dbReference>
<evidence type="ECO:0000256" key="4">
    <source>
        <dbReference type="ARBA" id="ARBA00022473"/>
    </source>
</evidence>
<dbReference type="SUPFAM" id="SSF47769">
    <property type="entry name" value="SAM/Pointed domain"/>
    <property type="match status" value="1"/>
</dbReference>
<keyword evidence="12" id="KW-0967">Endosome</keyword>
<evidence type="ECO:0000256" key="18">
    <source>
        <dbReference type="ARBA" id="ARBA00023136"/>
    </source>
</evidence>
<dbReference type="CDD" id="cd05066">
    <property type="entry name" value="PTKc_EphR_A"/>
    <property type="match status" value="1"/>
</dbReference>
<feature type="domain" description="Fibronectin type-III" evidence="30">
    <location>
        <begin position="447"/>
        <end position="542"/>
    </location>
</feature>
<dbReference type="InterPro" id="IPR008979">
    <property type="entry name" value="Galactose-bd-like_sf"/>
</dbReference>
<evidence type="ECO:0000256" key="14">
    <source>
        <dbReference type="ARBA" id="ARBA00022840"/>
    </source>
</evidence>
<dbReference type="Proteomes" id="UP000694557">
    <property type="component" value="Unassembled WGS sequence"/>
</dbReference>
<sequence length="999" mass="111413">MSIPMVLYTKYKIPVQWDPFMFLIITYPPVKIYPITHLMTLLDSRSVAGELGWVANPTEGGWEEVSIMDEKNIPIRTYQVCNVMEPNQNNWLRTDWIPRVGAQRVYIEIKFTLRDCNSLPGVMGTCKETFNLYYYESNNDKERYIRENQFGKIDTVAADESFTQVDIGDRIMKLNTEVRDVGALTRKGFYLAFQDVGACIALVSVRVFYKKCPLAVRNLAQFPDTTTGADTSSLVEVRGSCVNDSEERDVPKMYCGADGEWLVPIGNCLCNPGFEERNLECQACKIGYYRALATDGACSKCPLHSYSVREGSTSCACDKGYFRSETDPASMPCTRPPTAPLHLISNVNETSVNLEWSTPLSSGGRQDLSYNVVCKRCGPEGTRCQPCGNGVHFSPQQLSLRATKVSINDLQAHTNYTFEIWAVNGVSQQSPGPEQAVSVTVTTNQAAPSPVNSIQAKDITRHTISLAWQQPEKANGVILEYEVKYYEKDQNERSYRIIKTSSRNTDIKGLTPLTSYVFHVRARTAAGYGEFSAPFQFMTNSVPAPIIGDGTNSTVLLVSVVGSVVLLLILISAFVISRRWSSAGQNAFNVPFPSSFLSGVRIYIDPFTYEDPNQAVREFAKEIDVSCIKIEKVIGIGEFGEVCSGRLKMPGKREICVAIKTLKAGYTDKQRRDFLSEASIMGQFDHPNIIHLEGVVTKCKPVMIITEYMENGSLDAFLRKNDGRFTVIQLVGILRGIASGMKYLSDMSYVHRDLAARNILVNSNLVCKVSDFGMSRVLEDDPEAAYTTRGGKIPIRWTAPEAIAYRKFTSASDVWSYGIVMWEVMSYGERPYWDMSNQDVIKAIDEGYRLPPPMDCPVSLHQLMLDCWQRERGDRPKFGQIVNMLDKLIRNPNSLKRTGGETTRGTESHEQILQGGPVSPEVASALGSVEDWLQAIGMERYSDNFTAAGYTTPEAVVHMTQEDMGRIGISSAAHQNKILTSVQGMLSQMQQMQGRMVPV</sequence>
<evidence type="ECO:0000256" key="12">
    <source>
        <dbReference type="ARBA" id="ARBA00022753"/>
    </source>
</evidence>
<evidence type="ECO:0000256" key="25">
    <source>
        <dbReference type="PIRSR" id="PIRSR000666-3"/>
    </source>
</evidence>
<dbReference type="PANTHER" id="PTHR46877">
    <property type="entry name" value="EPH RECEPTOR A5"/>
    <property type="match status" value="1"/>
</dbReference>
<dbReference type="SUPFAM" id="SSF57184">
    <property type="entry name" value="Growth factor receptor domain"/>
    <property type="match status" value="1"/>
</dbReference>
<reference evidence="32" key="1">
    <citation type="submission" date="2025-08" db="UniProtKB">
        <authorList>
            <consortium name="Ensembl"/>
        </authorList>
    </citation>
    <scope>IDENTIFICATION</scope>
</reference>
<evidence type="ECO:0000256" key="26">
    <source>
        <dbReference type="PROSITE-ProRule" id="PRU10141"/>
    </source>
</evidence>
<keyword evidence="21" id="KW-0325">Glycoprotein</keyword>
<dbReference type="PROSITE" id="PS00107">
    <property type="entry name" value="PROTEIN_KINASE_ATP"/>
    <property type="match status" value="1"/>
</dbReference>
<keyword evidence="8 27" id="KW-0812">Transmembrane</keyword>
<proteinExistence type="predicted"/>
<evidence type="ECO:0000256" key="23">
    <source>
        <dbReference type="PIRSR" id="PIRSR000666-1"/>
    </source>
</evidence>
<organism evidence="32 33">
    <name type="scientific">Oncorhynchus kisutch</name>
    <name type="common">Coho salmon</name>
    <name type="synonym">Salmo kisutch</name>
    <dbReference type="NCBI Taxonomy" id="8019"/>
    <lineage>
        <taxon>Eukaryota</taxon>
        <taxon>Metazoa</taxon>
        <taxon>Chordata</taxon>
        <taxon>Craniata</taxon>
        <taxon>Vertebrata</taxon>
        <taxon>Euteleostomi</taxon>
        <taxon>Actinopterygii</taxon>
        <taxon>Neopterygii</taxon>
        <taxon>Teleostei</taxon>
        <taxon>Protacanthopterygii</taxon>
        <taxon>Salmoniformes</taxon>
        <taxon>Salmonidae</taxon>
        <taxon>Salmoninae</taxon>
        <taxon>Oncorhynchus</taxon>
    </lineage>
</organism>
<dbReference type="GO" id="GO:0005769">
    <property type="term" value="C:early endosome"/>
    <property type="evidence" value="ECO:0007669"/>
    <property type="project" value="UniProtKB-SubCell"/>
</dbReference>
<evidence type="ECO:0000313" key="32">
    <source>
        <dbReference type="Ensembl" id="ENSOKIP00005053316.1"/>
    </source>
</evidence>
<accession>A0A8C7H5U1</accession>
<comment type="catalytic activity">
    <reaction evidence="22">
        <text>L-tyrosyl-[protein] + ATP = O-phospho-L-tyrosyl-[protein] + ADP + H(+)</text>
        <dbReference type="Rhea" id="RHEA:10596"/>
        <dbReference type="Rhea" id="RHEA-COMP:10136"/>
        <dbReference type="Rhea" id="RHEA-COMP:20101"/>
        <dbReference type="ChEBI" id="CHEBI:15378"/>
        <dbReference type="ChEBI" id="CHEBI:30616"/>
        <dbReference type="ChEBI" id="CHEBI:46858"/>
        <dbReference type="ChEBI" id="CHEBI:61978"/>
        <dbReference type="ChEBI" id="CHEBI:456216"/>
        <dbReference type="EC" id="2.7.10.1"/>
    </reaction>
</comment>
<dbReference type="InterPro" id="IPR008266">
    <property type="entry name" value="Tyr_kinase_AS"/>
</dbReference>
<dbReference type="InterPro" id="IPR001245">
    <property type="entry name" value="Ser-Thr/Tyr_kinase_cat_dom"/>
</dbReference>
<evidence type="ECO:0000256" key="7">
    <source>
        <dbReference type="ARBA" id="ARBA00022679"/>
    </source>
</evidence>
<feature type="domain" description="Eph LBD" evidence="31">
    <location>
        <begin position="38"/>
        <end position="217"/>
    </location>
</feature>
<dbReference type="SMART" id="SM00219">
    <property type="entry name" value="TyrKc"/>
    <property type="match status" value="1"/>
</dbReference>
<dbReference type="InterPro" id="IPR011641">
    <property type="entry name" value="Tyr-kin_ephrin_A/B_rcpt-like"/>
</dbReference>
<evidence type="ECO:0000256" key="24">
    <source>
        <dbReference type="PIRSR" id="PIRSR000666-2"/>
    </source>
</evidence>
<dbReference type="SMART" id="SM00615">
    <property type="entry name" value="EPH_lbd"/>
    <property type="match status" value="1"/>
</dbReference>
<evidence type="ECO:0000256" key="10">
    <source>
        <dbReference type="ARBA" id="ARBA00022737"/>
    </source>
</evidence>
<evidence type="ECO:0000256" key="27">
    <source>
        <dbReference type="SAM" id="Phobius"/>
    </source>
</evidence>
<dbReference type="Pfam" id="PF14575">
    <property type="entry name" value="EphA2_TM"/>
    <property type="match status" value="1"/>
</dbReference>
<evidence type="ECO:0000256" key="11">
    <source>
        <dbReference type="ARBA" id="ARBA00022741"/>
    </source>
</evidence>
<evidence type="ECO:0000256" key="9">
    <source>
        <dbReference type="ARBA" id="ARBA00022729"/>
    </source>
</evidence>
<keyword evidence="9" id="KW-0732">Signal</keyword>
<dbReference type="InterPro" id="IPR000719">
    <property type="entry name" value="Prot_kinase_dom"/>
</dbReference>
<dbReference type="CDD" id="cd09545">
    <property type="entry name" value="SAM_EPH-A4"/>
    <property type="match status" value="1"/>
</dbReference>
<dbReference type="InterPro" id="IPR011009">
    <property type="entry name" value="Kinase-like_dom_sf"/>
</dbReference>
<dbReference type="FunFam" id="2.10.50.10:FF:000001">
    <property type="entry name" value="Ephrin type-A receptor 5"/>
    <property type="match status" value="1"/>
</dbReference>
<evidence type="ECO:0000259" key="28">
    <source>
        <dbReference type="PROSITE" id="PS50011"/>
    </source>
</evidence>
<feature type="domain" description="Fibronectin type-III" evidence="30">
    <location>
        <begin position="336"/>
        <end position="446"/>
    </location>
</feature>
<evidence type="ECO:0000259" key="31">
    <source>
        <dbReference type="PROSITE" id="PS51550"/>
    </source>
</evidence>
<keyword evidence="5" id="KW-1003">Cell membrane</keyword>
<dbReference type="InterPro" id="IPR027936">
    <property type="entry name" value="Eph_TM"/>
</dbReference>
<dbReference type="InterPro" id="IPR050449">
    <property type="entry name" value="Ephrin_rcpt_TKs"/>
</dbReference>
<keyword evidence="25" id="KW-1015">Disulfide bond</keyword>
<keyword evidence="7" id="KW-0808">Transferase</keyword>
<dbReference type="Gene3D" id="2.60.40.1770">
    <property type="entry name" value="ephrin a2 ectodomain"/>
    <property type="match status" value="1"/>
</dbReference>
<evidence type="ECO:0000256" key="1">
    <source>
        <dbReference type="ARBA" id="ARBA00004251"/>
    </source>
</evidence>
<evidence type="ECO:0000256" key="19">
    <source>
        <dbReference type="ARBA" id="ARBA00023137"/>
    </source>
</evidence>
<evidence type="ECO:0000256" key="13">
    <source>
        <dbReference type="ARBA" id="ARBA00022777"/>
    </source>
</evidence>
<evidence type="ECO:0000256" key="20">
    <source>
        <dbReference type="ARBA" id="ARBA00023170"/>
    </source>
</evidence>
<evidence type="ECO:0000313" key="33">
    <source>
        <dbReference type="Proteomes" id="UP000694557"/>
    </source>
</evidence>
<dbReference type="FunFam" id="2.60.40.10:FF:000041">
    <property type="entry name" value="ephrin type-A receptor 3"/>
    <property type="match status" value="1"/>
</dbReference>
<reference evidence="32" key="2">
    <citation type="submission" date="2025-09" db="UniProtKB">
        <authorList>
            <consortium name="Ensembl"/>
        </authorList>
    </citation>
    <scope>IDENTIFICATION</scope>
</reference>
<keyword evidence="10" id="KW-0677">Repeat</keyword>
<dbReference type="SMART" id="SM01411">
    <property type="entry name" value="Ephrin_rec_like"/>
    <property type="match status" value="1"/>
</dbReference>
<feature type="binding site" evidence="24 26">
    <location>
        <position position="660"/>
    </location>
    <ligand>
        <name>ATP</name>
        <dbReference type="ChEBI" id="CHEBI:30616"/>
    </ligand>
</feature>
<gene>
    <name evidence="32" type="primary">EPHA4</name>
    <name evidence="32" type="synonym">epha4l</name>
</gene>
<dbReference type="PROSITE" id="PS51550">
    <property type="entry name" value="EPH_LBD"/>
    <property type="match status" value="1"/>
</dbReference>
<dbReference type="PROSITE" id="PS50853">
    <property type="entry name" value="FN3"/>
    <property type="match status" value="2"/>
</dbReference>
<dbReference type="InterPro" id="IPR001090">
    <property type="entry name" value="Ephrin_rcpt_lig-bd_dom"/>
</dbReference>
<dbReference type="Gene3D" id="2.60.120.260">
    <property type="entry name" value="Galactose-binding domain-like"/>
    <property type="match status" value="1"/>
</dbReference>
<dbReference type="InterPro" id="IPR013783">
    <property type="entry name" value="Ig-like_fold"/>
</dbReference>
<dbReference type="GO" id="GO:0007411">
    <property type="term" value="P:axon guidance"/>
    <property type="evidence" value="ECO:0007669"/>
    <property type="project" value="TreeGrafter"/>
</dbReference>
<keyword evidence="11 24" id="KW-0547">Nucleotide-binding</keyword>
<evidence type="ECO:0000256" key="6">
    <source>
        <dbReference type="ARBA" id="ARBA00022553"/>
    </source>
</evidence>
<dbReference type="GO" id="GO:0005524">
    <property type="term" value="F:ATP binding"/>
    <property type="evidence" value="ECO:0007669"/>
    <property type="project" value="UniProtKB-UniRule"/>
</dbReference>
<dbReference type="SMART" id="SM00060">
    <property type="entry name" value="FN3"/>
    <property type="match status" value="2"/>
</dbReference>
<dbReference type="PROSITE" id="PS50105">
    <property type="entry name" value="SAM_DOMAIN"/>
    <property type="match status" value="1"/>
</dbReference>
<evidence type="ECO:0000259" key="30">
    <source>
        <dbReference type="PROSITE" id="PS50853"/>
    </source>
</evidence>
<keyword evidence="18 27" id="KW-0472">Membrane</keyword>
<dbReference type="InterPro" id="IPR036116">
    <property type="entry name" value="FN3_sf"/>
</dbReference>
<dbReference type="InterPro" id="IPR030602">
    <property type="entry name" value="EphA4_SAM"/>
</dbReference>
<dbReference type="PANTHER" id="PTHR46877:SF18">
    <property type="entry name" value="EPHRIN TYPE-A RECEPTOR 4"/>
    <property type="match status" value="1"/>
</dbReference>
<dbReference type="GeneTree" id="ENSGT00940000156948"/>
<evidence type="ECO:0000256" key="2">
    <source>
        <dbReference type="ARBA" id="ARBA00004412"/>
    </source>
</evidence>
<dbReference type="Pfam" id="PF07699">
    <property type="entry name" value="Ephrin_rec_like"/>
    <property type="match status" value="1"/>
</dbReference>
<dbReference type="SUPFAM" id="SSF56112">
    <property type="entry name" value="Protein kinase-like (PK-like)"/>
    <property type="match status" value="1"/>
</dbReference>
<keyword evidence="17 27" id="KW-1133">Transmembrane helix</keyword>
<evidence type="ECO:0000256" key="16">
    <source>
        <dbReference type="ARBA" id="ARBA00022902"/>
    </source>
</evidence>
<dbReference type="InterPro" id="IPR003961">
    <property type="entry name" value="FN3_dom"/>
</dbReference>
<dbReference type="InterPro" id="IPR009030">
    <property type="entry name" value="Growth_fac_rcpt_cys_sf"/>
</dbReference>
<dbReference type="FunFam" id="2.60.120.260:FF:000001">
    <property type="entry name" value="Ephrin type-A receptor 7"/>
    <property type="match status" value="1"/>
</dbReference>
<dbReference type="PROSITE" id="PS00109">
    <property type="entry name" value="PROTEIN_KINASE_TYR"/>
    <property type="match status" value="1"/>
</dbReference>
<dbReference type="Pfam" id="PF07647">
    <property type="entry name" value="SAM_2"/>
    <property type="match status" value="1"/>
</dbReference>
<dbReference type="PIRSF" id="PIRSF000666">
    <property type="entry name" value="TyrPK_ephrin_receptor"/>
    <property type="match status" value="1"/>
</dbReference>
<keyword evidence="16" id="KW-0524">Neurogenesis</keyword>
<keyword evidence="20" id="KW-0675">Receptor</keyword>
<dbReference type="Pfam" id="PF00041">
    <property type="entry name" value="fn3"/>
    <property type="match status" value="2"/>
</dbReference>
<feature type="transmembrane region" description="Helical" evidence="27">
    <location>
        <begin position="555"/>
        <end position="576"/>
    </location>
</feature>
<evidence type="ECO:0000256" key="8">
    <source>
        <dbReference type="ARBA" id="ARBA00022692"/>
    </source>
</evidence>
<evidence type="ECO:0000256" key="21">
    <source>
        <dbReference type="ARBA" id="ARBA00023180"/>
    </source>
</evidence>
<dbReference type="InterPro" id="IPR001426">
    <property type="entry name" value="Tyr_kinase_rcpt_V_CS"/>
</dbReference>
<dbReference type="Gene3D" id="2.10.50.10">
    <property type="entry name" value="Tumor Necrosis Factor Receptor, subunit A, domain 2"/>
    <property type="match status" value="1"/>
</dbReference>
<evidence type="ECO:0000259" key="29">
    <source>
        <dbReference type="PROSITE" id="PS50105"/>
    </source>
</evidence>
<dbReference type="GO" id="GO:0030425">
    <property type="term" value="C:dendrite"/>
    <property type="evidence" value="ECO:0007669"/>
    <property type="project" value="TreeGrafter"/>
</dbReference>
<dbReference type="GO" id="GO:0005005">
    <property type="term" value="F:transmembrane-ephrin receptor activity"/>
    <property type="evidence" value="ECO:0007669"/>
    <property type="project" value="TreeGrafter"/>
</dbReference>
<comment type="subcellular location">
    <subcellularLocation>
        <location evidence="1">Cell membrane</location>
        <topology evidence="1">Single-pass type I membrane protein</topology>
    </subcellularLocation>
    <subcellularLocation>
        <location evidence="2">Early endosome</location>
    </subcellularLocation>
</comment>
<dbReference type="Pfam" id="PF25599">
    <property type="entry name" value="Ephrin_CRD"/>
    <property type="match status" value="1"/>
</dbReference>
<feature type="disulfide bond" evidence="25">
    <location>
        <begin position="116"/>
        <end position="126"/>
    </location>
</feature>
<keyword evidence="19" id="KW-0829">Tyrosine-protein kinase</keyword>
<dbReference type="FunFam" id="2.60.40.10:FF:000045">
    <property type="entry name" value="Ephrin type-A receptor 5"/>
    <property type="match status" value="1"/>
</dbReference>
<dbReference type="GO" id="GO:0007155">
    <property type="term" value="P:cell adhesion"/>
    <property type="evidence" value="ECO:0007669"/>
    <property type="project" value="UniProtKB-KW"/>
</dbReference>
<dbReference type="SUPFAM" id="SSF49785">
    <property type="entry name" value="Galactose-binding domain-like"/>
    <property type="match status" value="1"/>
</dbReference>
<dbReference type="InterPro" id="IPR016257">
    <property type="entry name" value="Tyr_kinase_ephrin_rcpt"/>
</dbReference>
<dbReference type="PROSITE" id="PS50011">
    <property type="entry name" value="PROTEIN_KINASE_DOM"/>
    <property type="match status" value="1"/>
</dbReference>
<dbReference type="FunFam" id="3.30.200.20:FF:000001">
    <property type="entry name" value="Ephrin type-A receptor 5"/>
    <property type="match status" value="1"/>
</dbReference>
<dbReference type="PRINTS" id="PR00014">
    <property type="entry name" value="FNTYPEIII"/>
</dbReference>
<keyword evidence="14 24" id="KW-0067">ATP-binding</keyword>
<keyword evidence="15" id="KW-0130">Cell adhesion</keyword>
<dbReference type="FunFam" id="2.60.40.1770:FF:000001">
    <property type="entry name" value="Ephrin type-A receptor 5"/>
    <property type="match status" value="1"/>
</dbReference>
<keyword evidence="6" id="KW-0597">Phosphoprotein</keyword>
<dbReference type="SMART" id="SM00454">
    <property type="entry name" value="SAM"/>
    <property type="match status" value="1"/>
</dbReference>
<evidence type="ECO:0000256" key="5">
    <source>
        <dbReference type="ARBA" id="ARBA00022475"/>
    </source>
</evidence>
<dbReference type="InterPro" id="IPR001660">
    <property type="entry name" value="SAM"/>
</dbReference>
<evidence type="ECO:0000256" key="22">
    <source>
        <dbReference type="ARBA" id="ARBA00051243"/>
    </source>
</evidence>
<dbReference type="Gene3D" id="1.10.150.50">
    <property type="entry name" value="Transcription Factor, Ets-1"/>
    <property type="match status" value="1"/>
</dbReference>
<dbReference type="GO" id="GO:0005886">
    <property type="term" value="C:plasma membrane"/>
    <property type="evidence" value="ECO:0007669"/>
    <property type="project" value="UniProtKB-SubCell"/>
</dbReference>
<evidence type="ECO:0000256" key="17">
    <source>
        <dbReference type="ARBA" id="ARBA00022989"/>
    </source>
</evidence>
<feature type="domain" description="SAM" evidence="29">
    <location>
        <begin position="924"/>
        <end position="988"/>
    </location>
</feature>
<evidence type="ECO:0000256" key="15">
    <source>
        <dbReference type="ARBA" id="ARBA00022889"/>
    </source>
</evidence>
<dbReference type="Ensembl" id="ENSOKIT00005056320.1">
    <property type="protein sequence ID" value="ENSOKIP00005053316.1"/>
    <property type="gene ID" value="ENSOKIG00005021217.1"/>
</dbReference>
<dbReference type="InterPro" id="IPR017441">
    <property type="entry name" value="Protein_kinase_ATP_BS"/>
</dbReference>
<dbReference type="AlphaFoldDB" id="A0A8C7H5U1"/>
<dbReference type="Gene3D" id="3.30.200.20">
    <property type="entry name" value="Phosphorylase Kinase, domain 1"/>
    <property type="match status" value="1"/>
</dbReference>
<dbReference type="FunFam" id="1.10.510.10:FF:000019">
    <property type="entry name" value="Ephrin type-A receptor 5"/>
    <property type="match status" value="1"/>
</dbReference>
<dbReference type="EC" id="2.7.10.1" evidence="3"/>
<dbReference type="InterPro" id="IPR020635">
    <property type="entry name" value="Tyr_kinase_cat_dom"/>
</dbReference>
<dbReference type="Gene3D" id="1.10.510.10">
    <property type="entry name" value="Transferase(Phosphotransferase) domain 1"/>
    <property type="match status" value="1"/>
</dbReference>